<reference evidence="1" key="2">
    <citation type="journal article" date="2015" name="Data Brief">
        <title>Shoot transcriptome of the giant reed, Arundo donax.</title>
        <authorList>
            <person name="Barrero R.A."/>
            <person name="Guerrero F.D."/>
            <person name="Moolhuijzen P."/>
            <person name="Goolsby J.A."/>
            <person name="Tidwell J."/>
            <person name="Bellgard S.E."/>
            <person name="Bellgard M.I."/>
        </authorList>
    </citation>
    <scope>NUCLEOTIDE SEQUENCE</scope>
    <source>
        <tissue evidence="1">Shoot tissue taken approximately 20 cm above the soil surface</tissue>
    </source>
</reference>
<sequence length="34" mass="3883">MARASLPMYASQMQVLKQCGTEYLRRGAASRRNH</sequence>
<name>A0A0A9BEW1_ARUDO</name>
<dbReference type="AlphaFoldDB" id="A0A0A9BEW1"/>
<dbReference type="EMBL" id="GBRH01236009">
    <property type="protein sequence ID" value="JAD61886.1"/>
    <property type="molecule type" value="Transcribed_RNA"/>
</dbReference>
<reference evidence="1" key="1">
    <citation type="submission" date="2014-09" db="EMBL/GenBank/DDBJ databases">
        <authorList>
            <person name="Magalhaes I.L.F."/>
            <person name="Oliveira U."/>
            <person name="Santos F.R."/>
            <person name="Vidigal T.H.D.A."/>
            <person name="Brescovit A.D."/>
            <person name="Santos A.J."/>
        </authorList>
    </citation>
    <scope>NUCLEOTIDE SEQUENCE</scope>
    <source>
        <tissue evidence="1">Shoot tissue taken approximately 20 cm above the soil surface</tissue>
    </source>
</reference>
<proteinExistence type="predicted"/>
<organism evidence="1">
    <name type="scientific">Arundo donax</name>
    <name type="common">Giant reed</name>
    <name type="synonym">Donax arundinaceus</name>
    <dbReference type="NCBI Taxonomy" id="35708"/>
    <lineage>
        <taxon>Eukaryota</taxon>
        <taxon>Viridiplantae</taxon>
        <taxon>Streptophyta</taxon>
        <taxon>Embryophyta</taxon>
        <taxon>Tracheophyta</taxon>
        <taxon>Spermatophyta</taxon>
        <taxon>Magnoliopsida</taxon>
        <taxon>Liliopsida</taxon>
        <taxon>Poales</taxon>
        <taxon>Poaceae</taxon>
        <taxon>PACMAD clade</taxon>
        <taxon>Arundinoideae</taxon>
        <taxon>Arundineae</taxon>
        <taxon>Arundo</taxon>
    </lineage>
</organism>
<evidence type="ECO:0000313" key="1">
    <source>
        <dbReference type="EMBL" id="JAD61886.1"/>
    </source>
</evidence>
<accession>A0A0A9BEW1</accession>
<protein>
    <submittedName>
        <fullName evidence="1">Uncharacterized protein</fullName>
    </submittedName>
</protein>